<dbReference type="AlphaFoldDB" id="A0A5A7V3F6"/>
<accession>A0A5A7V3F6</accession>
<protein>
    <submittedName>
        <fullName evidence="1">Uncharacterized protein</fullName>
    </submittedName>
</protein>
<name>A0A5A7V3F6_CUCMM</name>
<sequence>MIQLLLEDDWAFAVRSTILMHRPGRSDRTPSSLGEVVLSSAIQLLSGDDWAFAVRSTALVGAIGHLLVWRGDTTVSDPTSIGGRSGFCRQIHRHDRSDRAPSSFGEVVLPSAI</sequence>
<dbReference type="Proteomes" id="UP000321393">
    <property type="component" value="Unassembled WGS sequence"/>
</dbReference>
<evidence type="ECO:0000313" key="1">
    <source>
        <dbReference type="EMBL" id="KAA0060301.1"/>
    </source>
</evidence>
<organism evidence="1 2">
    <name type="scientific">Cucumis melo var. makuwa</name>
    <name type="common">Oriental melon</name>
    <dbReference type="NCBI Taxonomy" id="1194695"/>
    <lineage>
        <taxon>Eukaryota</taxon>
        <taxon>Viridiplantae</taxon>
        <taxon>Streptophyta</taxon>
        <taxon>Embryophyta</taxon>
        <taxon>Tracheophyta</taxon>
        <taxon>Spermatophyta</taxon>
        <taxon>Magnoliopsida</taxon>
        <taxon>eudicotyledons</taxon>
        <taxon>Gunneridae</taxon>
        <taxon>Pentapetalae</taxon>
        <taxon>rosids</taxon>
        <taxon>fabids</taxon>
        <taxon>Cucurbitales</taxon>
        <taxon>Cucurbitaceae</taxon>
        <taxon>Benincaseae</taxon>
        <taxon>Cucumis</taxon>
    </lineage>
</organism>
<proteinExistence type="predicted"/>
<evidence type="ECO:0000313" key="2">
    <source>
        <dbReference type="Proteomes" id="UP000321393"/>
    </source>
</evidence>
<dbReference type="EMBL" id="SSTE01005668">
    <property type="protein sequence ID" value="KAA0060301.1"/>
    <property type="molecule type" value="Genomic_DNA"/>
</dbReference>
<reference evidence="1 2" key="1">
    <citation type="submission" date="2019-08" db="EMBL/GenBank/DDBJ databases">
        <title>Draft genome sequences of two oriental melons (Cucumis melo L. var makuwa).</title>
        <authorList>
            <person name="Kwon S.-Y."/>
        </authorList>
    </citation>
    <scope>NUCLEOTIDE SEQUENCE [LARGE SCALE GENOMIC DNA]</scope>
    <source>
        <strain evidence="2">cv. SW 3</strain>
        <tissue evidence="1">Leaf</tissue>
    </source>
</reference>
<comment type="caution">
    <text evidence="1">The sequence shown here is derived from an EMBL/GenBank/DDBJ whole genome shotgun (WGS) entry which is preliminary data.</text>
</comment>
<gene>
    <name evidence="1" type="ORF">E6C27_scaffold22G00800</name>
</gene>